<evidence type="ECO:0000313" key="1">
    <source>
        <dbReference type="EMBL" id="CDW97672.1"/>
    </source>
</evidence>
<name>A0A0F7S446_9BASI</name>
<reference evidence="2" key="1">
    <citation type="submission" date="2014-06" db="EMBL/GenBank/DDBJ databases">
        <authorList>
            <person name="Berkman P.J."/>
        </authorList>
    </citation>
    <scope>NUCLEOTIDE SEQUENCE [LARGE SCALE GENOMIC DNA]</scope>
</reference>
<gene>
    <name evidence="1" type="primary">SSCI36930.1</name>
</gene>
<accession>A0A0F7S446</accession>
<dbReference type="Proteomes" id="UP000242770">
    <property type="component" value="Unassembled WGS sequence"/>
</dbReference>
<sequence>MKTIGKIIELSQPQTYCKTKSSVPYIGRFENQVLTNLLASTSRATTTNTWHLWIKSLMATLDHQRN</sequence>
<dbReference type="EMBL" id="CCFA01002112">
    <property type="protein sequence ID" value="CDW97672.1"/>
    <property type="molecule type" value="Genomic_DNA"/>
</dbReference>
<keyword evidence="2" id="KW-1185">Reference proteome</keyword>
<proteinExistence type="predicted"/>
<evidence type="ECO:0000313" key="2">
    <source>
        <dbReference type="Proteomes" id="UP000242770"/>
    </source>
</evidence>
<protein>
    <submittedName>
        <fullName evidence="1">Uncharacterized protein</fullName>
    </submittedName>
</protein>
<organism evidence="1 2">
    <name type="scientific">Sporisorium scitamineum</name>
    <dbReference type="NCBI Taxonomy" id="49012"/>
    <lineage>
        <taxon>Eukaryota</taxon>
        <taxon>Fungi</taxon>
        <taxon>Dikarya</taxon>
        <taxon>Basidiomycota</taxon>
        <taxon>Ustilaginomycotina</taxon>
        <taxon>Ustilaginomycetes</taxon>
        <taxon>Ustilaginales</taxon>
        <taxon>Ustilaginaceae</taxon>
        <taxon>Sporisorium</taxon>
    </lineage>
</organism>
<dbReference type="AlphaFoldDB" id="A0A0F7S446"/>